<evidence type="ECO:0000256" key="15">
    <source>
        <dbReference type="PIRSR" id="PIRSR005096-2"/>
    </source>
</evidence>
<dbReference type="SUPFAM" id="SSF74650">
    <property type="entry name" value="Galactose mutarotase-like"/>
    <property type="match status" value="1"/>
</dbReference>
<dbReference type="InterPro" id="IPR018052">
    <property type="entry name" value="Ald1_epimerase_CS"/>
</dbReference>
<sequence length="365" mass="40717">MSCRKVFVKPAVWITVEDFGTYKDSDGKTRNVKRFTFENIHATTVQVINWGATITTIKVPDRNGKIEDVITGFDSIQEYLGKGNGYYGSTIGRVANRIAKGRFNIEGVDYQLATNNGANHLHGGIQGFDKVLWNYHVNGTQLILTYLSPNLEEGYPGDVLATVTFQLTHDNQFKIDYKAVTNKITPVNMTNHSYFNLGGHGSGPDSLYQHEVTINADRYTETDNSGIPTGKLIDVSGTIFDLRVPRLLADVISKVPDSPGYDHNYCVTRASSQDVAFVARVLHRPSGRILEIYSDQPGVQFYTGNFMPQDKSSQGKGATYCKHGAFCLETQIYPDAINHANFPNVLLRPGEEYRHVAIYKFLVEN</sequence>
<name>A0ABD1EBE1_HYPHA</name>
<keyword evidence="8" id="KW-0963">Cytoplasm</keyword>
<dbReference type="InterPro" id="IPR047215">
    <property type="entry name" value="Galactose_mutarotase-like"/>
</dbReference>
<dbReference type="InterPro" id="IPR015443">
    <property type="entry name" value="Aldose_1-epimerase"/>
</dbReference>
<dbReference type="GO" id="GO:0005737">
    <property type="term" value="C:cytoplasm"/>
    <property type="evidence" value="ECO:0007669"/>
    <property type="project" value="UniProtKB-SubCell"/>
</dbReference>
<feature type="active site" description="Proton acceptor" evidence="14">
    <location>
        <position position="329"/>
    </location>
</feature>
<keyword evidence="9" id="KW-0597">Phosphoprotein</keyword>
<protein>
    <recommendedName>
        <fullName evidence="13">Aldose 1-epimerase</fullName>
        <ecNumber evidence="13">5.1.3.3</ecNumber>
    </recommendedName>
</protein>
<dbReference type="PANTHER" id="PTHR10091:SF0">
    <property type="entry name" value="GALACTOSE MUTAROTASE"/>
    <property type="match status" value="1"/>
</dbReference>
<evidence type="ECO:0000256" key="3">
    <source>
        <dbReference type="ARBA" id="ARBA00004496"/>
    </source>
</evidence>
<keyword evidence="10 13" id="KW-0413">Isomerase</keyword>
<dbReference type="Gene3D" id="2.70.98.10">
    <property type="match status" value="1"/>
</dbReference>
<gene>
    <name evidence="17" type="ORF">ABEB36_012444</name>
</gene>
<comment type="subcellular location">
    <subcellularLocation>
        <location evidence="3">Cytoplasm</location>
    </subcellularLocation>
</comment>
<evidence type="ECO:0000256" key="7">
    <source>
        <dbReference type="ARBA" id="ARBA00011245"/>
    </source>
</evidence>
<dbReference type="Proteomes" id="UP001566132">
    <property type="component" value="Unassembled WGS sequence"/>
</dbReference>
<evidence type="ECO:0000256" key="16">
    <source>
        <dbReference type="PIRSR" id="PIRSR005096-3"/>
    </source>
</evidence>
<feature type="binding site" evidence="16">
    <location>
        <begin position="192"/>
        <end position="194"/>
    </location>
    <ligand>
        <name>beta-D-galactose</name>
        <dbReference type="ChEBI" id="CHEBI:27667"/>
    </ligand>
</feature>
<comment type="pathway">
    <text evidence="4">Carbohydrate metabolism; galactose metabolism.</text>
</comment>
<dbReference type="GO" id="GO:0004034">
    <property type="term" value="F:aldose 1-epimerase activity"/>
    <property type="evidence" value="ECO:0007669"/>
    <property type="project" value="UniProtKB-EC"/>
</dbReference>
<accession>A0ABD1EBE1</accession>
<evidence type="ECO:0000256" key="11">
    <source>
        <dbReference type="ARBA" id="ARBA00023277"/>
    </source>
</evidence>
<evidence type="ECO:0000256" key="5">
    <source>
        <dbReference type="ARBA" id="ARBA00005028"/>
    </source>
</evidence>
<evidence type="ECO:0000256" key="6">
    <source>
        <dbReference type="ARBA" id="ARBA00006206"/>
    </source>
</evidence>
<comment type="catalytic activity">
    <reaction evidence="2">
        <text>alpha-D-galactose = beta-D-galactose</text>
        <dbReference type="Rhea" id="RHEA:28675"/>
        <dbReference type="ChEBI" id="CHEBI:27667"/>
        <dbReference type="ChEBI" id="CHEBI:28061"/>
        <dbReference type="EC" id="5.1.3.3"/>
    </reaction>
    <physiologicalReaction direction="right-to-left" evidence="2">
        <dbReference type="Rhea" id="RHEA:28677"/>
    </physiologicalReaction>
</comment>
<comment type="function">
    <text evidence="12">Mutarotase that catalyzes the interconversion of beta-D-galactose and alpha-D-galactose during galactose metabolism. Beta-D-galactose is metabolized in the liver into glucose 1-phosphate, the primary metabolic fuel, by the action of four enzymes that constitute the Leloir pathway: GALM, GALK1 (galactokinase), GALT (galactose-1-phosphate uridylyltransferase) and GALE (UDP-galactose-4'-epimerase). Involved in the maintenance of the equilibrium between the beta- and alpha-anomers of galactose, therefore ensuring a sufficient supply of the alpha-anomer for GALK1. Also active on D-glucose although shows a preference for galactose over glucose.</text>
</comment>
<evidence type="ECO:0000256" key="12">
    <source>
        <dbReference type="ARBA" id="ARBA00045743"/>
    </source>
</evidence>
<evidence type="ECO:0000256" key="1">
    <source>
        <dbReference type="ARBA" id="ARBA00001614"/>
    </source>
</evidence>
<comment type="caution">
    <text evidence="17">The sequence shown here is derived from an EMBL/GenBank/DDBJ whole genome shotgun (WGS) entry which is preliminary data.</text>
</comment>
<dbReference type="PROSITE" id="PS00545">
    <property type="entry name" value="ALDOSE_1_EPIMERASE"/>
    <property type="match status" value="1"/>
</dbReference>
<proteinExistence type="inferred from homology"/>
<comment type="subunit">
    <text evidence="7">Monomer.</text>
</comment>
<dbReference type="PANTHER" id="PTHR10091">
    <property type="entry name" value="ALDOSE-1-EPIMERASE"/>
    <property type="match status" value="1"/>
</dbReference>
<comment type="similarity">
    <text evidence="6 13">Belongs to the aldose epimerase family.</text>
</comment>
<dbReference type="PIRSF" id="PIRSF005096">
    <property type="entry name" value="GALM"/>
    <property type="match status" value="1"/>
</dbReference>
<organism evidence="17 18">
    <name type="scientific">Hypothenemus hampei</name>
    <name type="common">Coffee berry borer</name>
    <dbReference type="NCBI Taxonomy" id="57062"/>
    <lineage>
        <taxon>Eukaryota</taxon>
        <taxon>Metazoa</taxon>
        <taxon>Ecdysozoa</taxon>
        <taxon>Arthropoda</taxon>
        <taxon>Hexapoda</taxon>
        <taxon>Insecta</taxon>
        <taxon>Pterygota</taxon>
        <taxon>Neoptera</taxon>
        <taxon>Endopterygota</taxon>
        <taxon>Coleoptera</taxon>
        <taxon>Polyphaga</taxon>
        <taxon>Cucujiformia</taxon>
        <taxon>Curculionidae</taxon>
        <taxon>Scolytinae</taxon>
        <taxon>Hypothenemus</taxon>
    </lineage>
</organism>
<dbReference type="InterPro" id="IPR011013">
    <property type="entry name" value="Gal_mutarotase_sf_dom"/>
</dbReference>
<keyword evidence="11 13" id="KW-0119">Carbohydrate metabolism</keyword>
<evidence type="ECO:0000256" key="14">
    <source>
        <dbReference type="PIRSR" id="PIRSR005096-1"/>
    </source>
</evidence>
<evidence type="ECO:0000256" key="13">
    <source>
        <dbReference type="PIRNR" id="PIRNR005096"/>
    </source>
</evidence>
<feature type="active site" description="Proton donor" evidence="14">
    <location>
        <position position="192"/>
    </location>
</feature>
<dbReference type="InterPro" id="IPR014718">
    <property type="entry name" value="GH-type_carb-bd"/>
</dbReference>
<evidence type="ECO:0000256" key="8">
    <source>
        <dbReference type="ARBA" id="ARBA00022490"/>
    </source>
</evidence>
<evidence type="ECO:0000256" key="4">
    <source>
        <dbReference type="ARBA" id="ARBA00004947"/>
    </source>
</evidence>
<evidence type="ECO:0000256" key="9">
    <source>
        <dbReference type="ARBA" id="ARBA00022553"/>
    </source>
</evidence>
<comment type="catalytic activity">
    <reaction evidence="1 13">
        <text>alpha-D-glucose = beta-D-glucose</text>
        <dbReference type="Rhea" id="RHEA:10264"/>
        <dbReference type="ChEBI" id="CHEBI:15903"/>
        <dbReference type="ChEBI" id="CHEBI:17925"/>
        <dbReference type="EC" id="5.1.3.3"/>
    </reaction>
</comment>
<evidence type="ECO:0000313" key="18">
    <source>
        <dbReference type="Proteomes" id="UP001566132"/>
    </source>
</evidence>
<dbReference type="EMBL" id="JBDJPC010000009">
    <property type="protein sequence ID" value="KAL1491925.1"/>
    <property type="molecule type" value="Genomic_DNA"/>
</dbReference>
<dbReference type="CDD" id="cd09019">
    <property type="entry name" value="galactose_mutarotase_like"/>
    <property type="match status" value="1"/>
</dbReference>
<evidence type="ECO:0000256" key="2">
    <source>
        <dbReference type="ARBA" id="ARBA00001712"/>
    </source>
</evidence>
<keyword evidence="18" id="KW-1185">Reference proteome</keyword>
<feature type="binding site" evidence="16">
    <location>
        <begin position="96"/>
        <end position="97"/>
    </location>
    <ligand>
        <name>beta-D-galactose</name>
        <dbReference type="ChEBI" id="CHEBI:27667"/>
    </ligand>
</feature>
<dbReference type="InterPro" id="IPR008183">
    <property type="entry name" value="Aldose_1/G6P_1-epimerase"/>
</dbReference>
<evidence type="ECO:0000313" key="17">
    <source>
        <dbReference type="EMBL" id="KAL1491925.1"/>
    </source>
</evidence>
<evidence type="ECO:0000256" key="10">
    <source>
        <dbReference type="ARBA" id="ARBA00023235"/>
    </source>
</evidence>
<feature type="binding site" evidence="15">
    <location>
        <position position="262"/>
    </location>
    <ligand>
        <name>beta-D-galactose</name>
        <dbReference type="ChEBI" id="CHEBI:27667"/>
    </ligand>
</feature>
<dbReference type="FunFam" id="2.70.98.10:FF:000003">
    <property type="entry name" value="Aldose 1-epimerase"/>
    <property type="match status" value="1"/>
</dbReference>
<dbReference type="EC" id="5.1.3.3" evidence="13"/>
<dbReference type="Pfam" id="PF01263">
    <property type="entry name" value="Aldose_epim"/>
    <property type="match status" value="1"/>
</dbReference>
<comment type="pathway">
    <text evidence="5 13">Carbohydrate metabolism; hexose metabolism.</text>
</comment>
<reference evidence="17 18" key="1">
    <citation type="submission" date="2024-05" db="EMBL/GenBank/DDBJ databases">
        <title>Genetic variation in Jamaican populations of the coffee berry borer (Hypothenemus hampei).</title>
        <authorList>
            <person name="Errbii M."/>
            <person name="Myrie A."/>
        </authorList>
    </citation>
    <scope>NUCLEOTIDE SEQUENCE [LARGE SCALE GENOMIC DNA]</scope>
    <source>
        <strain evidence="17">JA-Hopewell-2020-01-JO</strain>
        <tissue evidence="17">Whole body</tissue>
    </source>
</reference>
<dbReference type="NCBIfam" id="NF008277">
    <property type="entry name" value="PRK11055.1"/>
    <property type="match status" value="1"/>
</dbReference>
<dbReference type="AlphaFoldDB" id="A0ABD1EBE1"/>